<dbReference type="InterPro" id="IPR014782">
    <property type="entry name" value="Peptidase_M1_dom"/>
</dbReference>
<evidence type="ECO:0000256" key="3">
    <source>
        <dbReference type="ARBA" id="ARBA00004496"/>
    </source>
</evidence>
<dbReference type="InterPro" id="IPR027268">
    <property type="entry name" value="Peptidase_M4/M1_CTD_sf"/>
</dbReference>
<dbReference type="Gene3D" id="1.10.390.10">
    <property type="entry name" value="Neutral Protease Domain 2"/>
    <property type="match status" value="1"/>
</dbReference>
<dbReference type="PANTHER" id="PTHR45726:SF3">
    <property type="entry name" value="LEUKOTRIENE A-4 HYDROLASE"/>
    <property type="match status" value="1"/>
</dbReference>
<evidence type="ECO:0000259" key="14">
    <source>
        <dbReference type="Pfam" id="PF01433"/>
    </source>
</evidence>
<dbReference type="InterPro" id="IPR042097">
    <property type="entry name" value="Aminopeptidase_N-like_N_sf"/>
</dbReference>
<dbReference type="GO" id="GO:0004177">
    <property type="term" value="F:aminopeptidase activity"/>
    <property type="evidence" value="ECO:0007669"/>
    <property type="project" value="UniProtKB-KW"/>
</dbReference>
<dbReference type="EMBL" id="JAUQSZ010000001">
    <property type="protein sequence ID" value="MDO7841248.1"/>
    <property type="molecule type" value="Genomic_DNA"/>
</dbReference>
<dbReference type="PRINTS" id="PR00756">
    <property type="entry name" value="ALADIPTASE"/>
</dbReference>
<dbReference type="EC" id="3.4.11.2" evidence="5"/>
<evidence type="ECO:0000256" key="7">
    <source>
        <dbReference type="ARBA" id="ARBA00022490"/>
    </source>
</evidence>
<organism evidence="15 16">
    <name type="scientific">Sphingomonas immobilis</name>
    <dbReference type="NCBI Taxonomy" id="3063997"/>
    <lineage>
        <taxon>Bacteria</taxon>
        <taxon>Pseudomonadati</taxon>
        <taxon>Pseudomonadota</taxon>
        <taxon>Alphaproteobacteria</taxon>
        <taxon>Sphingomonadales</taxon>
        <taxon>Sphingomonadaceae</taxon>
        <taxon>Sphingomonas</taxon>
    </lineage>
</organism>
<keyword evidence="7" id="KW-0963">Cytoplasm</keyword>
<dbReference type="PANTHER" id="PTHR45726">
    <property type="entry name" value="LEUKOTRIENE A-4 HYDROLASE"/>
    <property type="match status" value="1"/>
</dbReference>
<evidence type="ECO:0000256" key="10">
    <source>
        <dbReference type="ARBA" id="ARBA00022801"/>
    </source>
</evidence>
<feature type="chain" id="PRO_5047453473" description="Aminopeptidase N" evidence="13">
    <location>
        <begin position="18"/>
        <end position="572"/>
    </location>
</feature>
<evidence type="ECO:0000256" key="4">
    <source>
        <dbReference type="ARBA" id="ARBA00010136"/>
    </source>
</evidence>
<comment type="subcellular location">
    <subcellularLocation>
        <location evidence="3">Cytoplasm</location>
    </subcellularLocation>
</comment>
<accession>A0ABT8ZVF2</accession>
<keyword evidence="15" id="KW-0031">Aminopeptidase</keyword>
<evidence type="ECO:0000256" key="9">
    <source>
        <dbReference type="ARBA" id="ARBA00022723"/>
    </source>
</evidence>
<proteinExistence type="inferred from homology"/>
<keyword evidence="11" id="KW-0862">Zinc</keyword>
<gene>
    <name evidence="15" type="ORF">Q5H94_02825</name>
</gene>
<keyword evidence="8" id="KW-0645">Protease</keyword>
<evidence type="ECO:0000256" key="12">
    <source>
        <dbReference type="ARBA" id="ARBA00023049"/>
    </source>
</evidence>
<sequence>MNARLLLLPLAALSLGAADLPKPGEPALTPQTAASGGPVDPEQAKLAFDDADLVFEIFPERQAITGVATLRFTAKAPLARLVVDLDRNLPVGGIVLNGEPLSKSAWSNPEGKLAIALPRPARTGDTIVARITYGGTPHVAVEAPWDDGFVWAKTPDGRPWVATTAEGYGCDLFWPCLDFPTGKPGAVTLHITVPKGLKAPGNGRLLGVDTLADGRTTWNWRIKRPNTYGIALTVGPYEEISGSYRSRYGNTVPMFYWYLAGEEAQAKALFAEFAPTLDFFESEIGPYPFGDEKLGVVETPHKGMEHQTINAYGNGYAKAPEGFDWLFQHELSHEWFGNQMTAANWDDMWLHEGYATYMQPLYGRWRDGEARYAVMLEGERNLIGNVRPLTSGIERTEEDVYRLDRGGPGQDIYYKASWMLHTLRWLIGDRDFKAVTLLAVYGRLDPKPGNFTPRYASSAEYEAIVKRVTGKDYGWFFDVYLRKAALPELIERRAGNILALEWAVPGGGAFAMPVDVRVGTRTVRLAMADGSGSVAIPTGAHVTIDPYARVLRRSAAVEAFQAWQAAQRKAAK</sequence>
<protein>
    <recommendedName>
        <fullName evidence="6">Aminopeptidase N</fullName>
        <ecNumber evidence="5">3.4.11.2</ecNumber>
    </recommendedName>
</protein>
<reference evidence="15" key="1">
    <citation type="submission" date="2023-07" db="EMBL/GenBank/DDBJ databases">
        <authorList>
            <person name="Kim M.K."/>
        </authorList>
    </citation>
    <scope>NUCLEOTIDE SEQUENCE</scope>
    <source>
        <strain evidence="15">CA1-15</strain>
    </source>
</reference>
<dbReference type="RefSeq" id="WP_304559697.1">
    <property type="nucleotide sequence ID" value="NZ_JAUQSZ010000001.1"/>
</dbReference>
<evidence type="ECO:0000256" key="6">
    <source>
        <dbReference type="ARBA" id="ARBA00015611"/>
    </source>
</evidence>
<keyword evidence="12" id="KW-0482">Metalloprotease</keyword>
<evidence type="ECO:0000256" key="11">
    <source>
        <dbReference type="ARBA" id="ARBA00022833"/>
    </source>
</evidence>
<name>A0ABT8ZVF2_9SPHN</name>
<dbReference type="Pfam" id="PF01433">
    <property type="entry name" value="Peptidase_M1"/>
    <property type="match status" value="1"/>
</dbReference>
<evidence type="ECO:0000256" key="5">
    <source>
        <dbReference type="ARBA" id="ARBA00012564"/>
    </source>
</evidence>
<keyword evidence="13" id="KW-0732">Signal</keyword>
<comment type="caution">
    <text evidence="15">The sequence shown here is derived from an EMBL/GenBank/DDBJ whole genome shotgun (WGS) entry which is preliminary data.</text>
</comment>
<dbReference type="InterPro" id="IPR034015">
    <property type="entry name" value="M1_LTA4H"/>
</dbReference>
<keyword evidence="9" id="KW-0479">Metal-binding</keyword>
<feature type="domain" description="Peptidase M1 membrane alanine aminopeptidase" evidence="14">
    <location>
        <begin position="328"/>
        <end position="434"/>
    </location>
</feature>
<dbReference type="SUPFAM" id="SSF63737">
    <property type="entry name" value="Leukotriene A4 hydrolase N-terminal domain"/>
    <property type="match status" value="1"/>
</dbReference>
<feature type="signal peptide" evidence="13">
    <location>
        <begin position="1"/>
        <end position="17"/>
    </location>
</feature>
<dbReference type="InterPro" id="IPR001930">
    <property type="entry name" value="Peptidase_M1"/>
</dbReference>
<evidence type="ECO:0000313" key="16">
    <source>
        <dbReference type="Proteomes" id="UP001176468"/>
    </source>
</evidence>
<dbReference type="Proteomes" id="UP001176468">
    <property type="component" value="Unassembled WGS sequence"/>
</dbReference>
<evidence type="ECO:0000313" key="15">
    <source>
        <dbReference type="EMBL" id="MDO7841248.1"/>
    </source>
</evidence>
<evidence type="ECO:0000256" key="2">
    <source>
        <dbReference type="ARBA" id="ARBA00001947"/>
    </source>
</evidence>
<dbReference type="Gene3D" id="2.60.40.1730">
    <property type="entry name" value="tricorn interacting facor f3 domain"/>
    <property type="match status" value="1"/>
</dbReference>
<keyword evidence="16" id="KW-1185">Reference proteome</keyword>
<comment type="cofactor">
    <cofactor evidence="2">
        <name>Zn(2+)</name>
        <dbReference type="ChEBI" id="CHEBI:29105"/>
    </cofactor>
</comment>
<comment type="catalytic activity">
    <reaction evidence="1">
        <text>Release of an N-terminal amino acid, Xaa-|-Yaa- from a peptide, amide or arylamide. Xaa is preferably Ala, but may be most amino acids including Pro (slow action). When a terminal hydrophobic residue is followed by a prolyl residue, the two may be released as an intact Xaa-Pro dipeptide.</text>
        <dbReference type="EC" id="3.4.11.2"/>
    </reaction>
</comment>
<dbReference type="SUPFAM" id="SSF55486">
    <property type="entry name" value="Metalloproteases ('zincins'), catalytic domain"/>
    <property type="match status" value="1"/>
</dbReference>
<evidence type="ECO:0000256" key="8">
    <source>
        <dbReference type="ARBA" id="ARBA00022670"/>
    </source>
</evidence>
<comment type="similarity">
    <text evidence="4">Belongs to the peptidase M1 family.</text>
</comment>
<dbReference type="CDD" id="cd09603">
    <property type="entry name" value="M1_APN_like"/>
    <property type="match status" value="1"/>
</dbReference>
<keyword evidence="10 15" id="KW-0378">Hydrolase</keyword>
<evidence type="ECO:0000256" key="1">
    <source>
        <dbReference type="ARBA" id="ARBA00000098"/>
    </source>
</evidence>
<evidence type="ECO:0000256" key="13">
    <source>
        <dbReference type="SAM" id="SignalP"/>
    </source>
</evidence>